<dbReference type="Proteomes" id="UP000287224">
    <property type="component" value="Unassembled WGS sequence"/>
</dbReference>
<evidence type="ECO:0000256" key="1">
    <source>
        <dbReference type="ARBA" id="ARBA00022908"/>
    </source>
</evidence>
<reference evidence="8" key="1">
    <citation type="submission" date="2018-12" db="EMBL/GenBank/DDBJ databases">
        <title>Tengunoibacter tsumagoiensis gen. nov., sp. nov., Dictyobacter kobayashii sp. nov., D. alpinus sp. nov., and D. joshuensis sp. nov. and description of Dictyobacteraceae fam. nov. within the order Ktedonobacterales isolated from Tengu-no-mugimeshi.</title>
        <authorList>
            <person name="Wang C.M."/>
            <person name="Zheng Y."/>
            <person name="Sakai Y."/>
            <person name="Toyoda A."/>
            <person name="Minakuchi Y."/>
            <person name="Abe K."/>
            <person name="Yokota A."/>
            <person name="Yabe S."/>
        </authorList>
    </citation>
    <scope>NUCLEOTIDE SEQUENCE [LARGE SCALE GENOMIC DNA]</scope>
    <source>
        <strain evidence="8">S-27</strain>
    </source>
</reference>
<evidence type="ECO:0000256" key="3">
    <source>
        <dbReference type="ARBA" id="ARBA00023172"/>
    </source>
</evidence>
<gene>
    <name evidence="7" type="ORF">KDAU_64850</name>
</gene>
<dbReference type="GO" id="GO:0015074">
    <property type="term" value="P:DNA integration"/>
    <property type="evidence" value="ECO:0007669"/>
    <property type="project" value="UniProtKB-KW"/>
</dbReference>
<dbReference type="PANTHER" id="PTHR36172">
    <property type="match status" value="1"/>
</dbReference>
<dbReference type="GO" id="GO:0000150">
    <property type="term" value="F:DNA strand exchange activity"/>
    <property type="evidence" value="ECO:0007669"/>
    <property type="project" value="InterPro"/>
</dbReference>
<dbReference type="FunFam" id="3.40.50.1390:FF:000002">
    <property type="entry name" value="ORF1 in transposon ISC1904"/>
    <property type="match status" value="1"/>
</dbReference>
<dbReference type="EMBL" id="BIFQ01000002">
    <property type="protein sequence ID" value="GCE09156.1"/>
    <property type="molecule type" value="Genomic_DNA"/>
</dbReference>
<dbReference type="CDD" id="cd03769">
    <property type="entry name" value="SR_IS607_transposase_like"/>
    <property type="match status" value="1"/>
</dbReference>
<dbReference type="Gene3D" id="1.10.287.2170">
    <property type="match status" value="1"/>
</dbReference>
<evidence type="ECO:0000313" key="8">
    <source>
        <dbReference type="Proteomes" id="UP000287224"/>
    </source>
</evidence>
<dbReference type="InterPro" id="IPR006118">
    <property type="entry name" value="Recombinase_CS"/>
</dbReference>
<dbReference type="Pfam" id="PF00239">
    <property type="entry name" value="Resolvase"/>
    <property type="match status" value="1"/>
</dbReference>
<keyword evidence="3" id="KW-0233">DNA recombination</keyword>
<evidence type="ECO:0000256" key="5">
    <source>
        <dbReference type="PROSITE-ProRule" id="PRU10137"/>
    </source>
</evidence>
<feature type="domain" description="Resolvase/invertase-type recombinase catalytic" evidence="6">
    <location>
        <begin position="13"/>
        <end position="155"/>
    </location>
</feature>
<dbReference type="InterPro" id="IPR036162">
    <property type="entry name" value="Resolvase-like_N_sf"/>
</dbReference>
<keyword evidence="8" id="KW-1185">Reference proteome</keyword>
<feature type="active site" description="O-(5'-phospho-DNA)-serine intermediate" evidence="4 5">
    <location>
        <position position="21"/>
    </location>
</feature>
<dbReference type="AlphaFoldDB" id="A0A401ZQX3"/>
<protein>
    <recommendedName>
        <fullName evidence="6">Resolvase/invertase-type recombinase catalytic domain-containing protein</fullName>
    </recommendedName>
</protein>
<dbReference type="Gene3D" id="3.40.50.1390">
    <property type="entry name" value="Resolvase, N-terminal catalytic domain"/>
    <property type="match status" value="1"/>
</dbReference>
<dbReference type="GO" id="GO:0003677">
    <property type="term" value="F:DNA binding"/>
    <property type="evidence" value="ECO:0007669"/>
    <property type="project" value="UniProtKB-KW"/>
</dbReference>
<dbReference type="PANTHER" id="PTHR36172:SF1">
    <property type="entry name" value="RESOLVASE-RELATED"/>
    <property type="match status" value="1"/>
</dbReference>
<dbReference type="PROSITE" id="PS00397">
    <property type="entry name" value="RECOMBINASES_1"/>
    <property type="match status" value="1"/>
</dbReference>
<evidence type="ECO:0000313" key="7">
    <source>
        <dbReference type="EMBL" id="GCE09156.1"/>
    </source>
</evidence>
<keyword evidence="2" id="KW-0238">DNA-binding</keyword>
<dbReference type="SUPFAM" id="SSF53041">
    <property type="entry name" value="Resolvase-like"/>
    <property type="match status" value="1"/>
</dbReference>
<comment type="caution">
    <text evidence="7">The sequence shown here is derived from an EMBL/GenBank/DDBJ whole genome shotgun (WGS) entry which is preliminary data.</text>
</comment>
<evidence type="ECO:0000256" key="2">
    <source>
        <dbReference type="ARBA" id="ARBA00023125"/>
    </source>
</evidence>
<proteinExistence type="predicted"/>
<dbReference type="InterPro" id="IPR051491">
    <property type="entry name" value="Recombinase/Transposase-rel"/>
</dbReference>
<dbReference type="InterPro" id="IPR048046">
    <property type="entry name" value="Transpos_IS607"/>
</dbReference>
<accession>A0A401ZQX3</accession>
<evidence type="ECO:0000256" key="4">
    <source>
        <dbReference type="PIRSR" id="PIRSR606118-50"/>
    </source>
</evidence>
<evidence type="ECO:0000259" key="6">
    <source>
        <dbReference type="PROSITE" id="PS51736"/>
    </source>
</evidence>
<organism evidence="7 8">
    <name type="scientific">Dictyobacter aurantiacus</name>
    <dbReference type="NCBI Taxonomy" id="1936993"/>
    <lineage>
        <taxon>Bacteria</taxon>
        <taxon>Bacillati</taxon>
        <taxon>Chloroflexota</taxon>
        <taxon>Ktedonobacteria</taxon>
        <taxon>Ktedonobacterales</taxon>
        <taxon>Dictyobacteraceae</taxon>
        <taxon>Dictyobacter</taxon>
    </lineage>
</organism>
<dbReference type="NCBIfam" id="NF033518">
    <property type="entry name" value="transpos_IS607"/>
    <property type="match status" value="1"/>
</dbReference>
<dbReference type="InterPro" id="IPR006119">
    <property type="entry name" value="Resolv_N"/>
</dbReference>
<sequence>MTESREPAQAVPKVAIYARVSSSAQRADLERQAERVGQYCTVRGYHVALVVKEVASGVNDNRPKLLSLLKDTSITRVVVEHRDRLTRFGFQYIDALFSVQGRVIEVVNPAHNDTEELLADLTSIIYSFCARLYGQRRAKRKTENVVQALRKREDA</sequence>
<keyword evidence="1" id="KW-0229">DNA integration</keyword>
<dbReference type="SMART" id="SM00857">
    <property type="entry name" value="Resolvase"/>
    <property type="match status" value="1"/>
</dbReference>
<dbReference type="PROSITE" id="PS51736">
    <property type="entry name" value="RECOMBINASES_3"/>
    <property type="match status" value="1"/>
</dbReference>
<dbReference type="InterPro" id="IPR041718">
    <property type="entry name" value="IS607_transposase-like"/>
</dbReference>
<name>A0A401ZQX3_9CHLR</name>